<evidence type="ECO:0000313" key="2">
    <source>
        <dbReference type="EMBL" id="PBK92888.1"/>
    </source>
</evidence>
<proteinExistence type="predicted"/>
<protein>
    <submittedName>
        <fullName evidence="2">Lectin</fullName>
    </submittedName>
</protein>
<organism evidence="2 3">
    <name type="scientific">Armillaria gallica</name>
    <name type="common">Bulbous honey fungus</name>
    <name type="synonym">Armillaria bulbosa</name>
    <dbReference type="NCBI Taxonomy" id="47427"/>
    <lineage>
        <taxon>Eukaryota</taxon>
        <taxon>Fungi</taxon>
        <taxon>Dikarya</taxon>
        <taxon>Basidiomycota</taxon>
        <taxon>Agaricomycotina</taxon>
        <taxon>Agaricomycetes</taxon>
        <taxon>Agaricomycetidae</taxon>
        <taxon>Agaricales</taxon>
        <taxon>Marasmiineae</taxon>
        <taxon>Physalacriaceae</taxon>
        <taxon>Armillaria</taxon>
    </lineage>
</organism>
<dbReference type="OrthoDB" id="10036721at2759"/>
<evidence type="ECO:0000256" key="1">
    <source>
        <dbReference type="SAM" id="SignalP"/>
    </source>
</evidence>
<keyword evidence="1" id="KW-0732">Signal</keyword>
<dbReference type="InParanoid" id="A0A2H3DPT3"/>
<accession>A0A2H3DPT3</accession>
<keyword evidence="3" id="KW-1185">Reference proteome</keyword>
<dbReference type="STRING" id="47427.A0A2H3DPT3"/>
<feature type="signal peptide" evidence="1">
    <location>
        <begin position="1"/>
        <end position="20"/>
    </location>
</feature>
<dbReference type="EMBL" id="KZ293657">
    <property type="protein sequence ID" value="PBK92888.1"/>
    <property type="molecule type" value="Genomic_DNA"/>
</dbReference>
<dbReference type="AlphaFoldDB" id="A0A2H3DPT3"/>
<dbReference type="Gene3D" id="2.60.120.260">
    <property type="entry name" value="Galactose-binding domain-like"/>
    <property type="match status" value="2"/>
</dbReference>
<gene>
    <name evidence="2" type="ORF">ARMGADRAFT_1080094</name>
</gene>
<dbReference type="Proteomes" id="UP000217790">
    <property type="component" value="Unassembled WGS sequence"/>
</dbReference>
<reference evidence="3" key="1">
    <citation type="journal article" date="2017" name="Nat. Ecol. Evol.">
        <title>Genome expansion and lineage-specific genetic innovations in the forest pathogenic fungi Armillaria.</title>
        <authorList>
            <person name="Sipos G."/>
            <person name="Prasanna A.N."/>
            <person name="Walter M.C."/>
            <person name="O'Connor E."/>
            <person name="Balint B."/>
            <person name="Krizsan K."/>
            <person name="Kiss B."/>
            <person name="Hess J."/>
            <person name="Varga T."/>
            <person name="Slot J."/>
            <person name="Riley R."/>
            <person name="Boka B."/>
            <person name="Rigling D."/>
            <person name="Barry K."/>
            <person name="Lee J."/>
            <person name="Mihaltcheva S."/>
            <person name="LaButti K."/>
            <person name="Lipzen A."/>
            <person name="Waldron R."/>
            <person name="Moloney N.M."/>
            <person name="Sperisen C."/>
            <person name="Kredics L."/>
            <person name="Vagvoelgyi C."/>
            <person name="Patrignani A."/>
            <person name="Fitzpatrick D."/>
            <person name="Nagy I."/>
            <person name="Doyle S."/>
            <person name="Anderson J.B."/>
            <person name="Grigoriev I.V."/>
            <person name="Gueldener U."/>
            <person name="Muensterkoetter M."/>
            <person name="Nagy L.G."/>
        </authorList>
    </citation>
    <scope>NUCLEOTIDE SEQUENCE [LARGE SCALE GENOMIC DNA]</scope>
    <source>
        <strain evidence="3">Ar21-2</strain>
    </source>
</reference>
<sequence>MFAQALWLLPVGISAVLTTAFPTSERSLLARVPTTESASLAARAAAQPLTLANSNWIWTGEEGGAGGSAPIGSRPFRKTIPHTKTKCPVCATILIATDNLHTLYVNGAEVGSGASYSSAQVYTVGLNSKINNVIAVNGTNTGGPAGLIATILVDYADGTTETFVSDASWKTLKAAPPAGFANPSLDDSAWIAAVGQGMEGVSPWGQTALPPALDMTQSNWIWTSETDSTGSAQVGHRAFRKTVTSPYGKCAVCAKVVITADDAYTLYANGQSLGSGTDFNTAQAYSVPQLDPDQNVFAVDGENTGGPAGVIATILVAYNDGTSASYVTDTTWKASTSLPIGFQLPVIDDLIWSDATIVGKYGSAPWGAITVPAA</sequence>
<feature type="chain" id="PRO_5013857205" evidence="1">
    <location>
        <begin position="21"/>
        <end position="374"/>
    </location>
</feature>
<name>A0A2H3DPT3_ARMGA</name>
<evidence type="ECO:0000313" key="3">
    <source>
        <dbReference type="Proteomes" id="UP000217790"/>
    </source>
</evidence>